<evidence type="ECO:0000313" key="3">
    <source>
        <dbReference type="Proteomes" id="UP000325577"/>
    </source>
</evidence>
<evidence type="ECO:0000313" key="2">
    <source>
        <dbReference type="EMBL" id="KAA8540139.1"/>
    </source>
</evidence>
<dbReference type="InterPro" id="IPR000953">
    <property type="entry name" value="Chromo/chromo_shadow_dom"/>
</dbReference>
<evidence type="ECO:0000259" key="1">
    <source>
        <dbReference type="PROSITE" id="PS50013"/>
    </source>
</evidence>
<dbReference type="AlphaFoldDB" id="A0A5J5BBQ6"/>
<organism evidence="2 3">
    <name type="scientific">Nyssa sinensis</name>
    <dbReference type="NCBI Taxonomy" id="561372"/>
    <lineage>
        <taxon>Eukaryota</taxon>
        <taxon>Viridiplantae</taxon>
        <taxon>Streptophyta</taxon>
        <taxon>Embryophyta</taxon>
        <taxon>Tracheophyta</taxon>
        <taxon>Spermatophyta</taxon>
        <taxon>Magnoliopsida</taxon>
        <taxon>eudicotyledons</taxon>
        <taxon>Gunneridae</taxon>
        <taxon>Pentapetalae</taxon>
        <taxon>asterids</taxon>
        <taxon>Cornales</taxon>
        <taxon>Nyssaceae</taxon>
        <taxon>Nyssa</taxon>
    </lineage>
</organism>
<gene>
    <name evidence="2" type="ORF">F0562_026831</name>
</gene>
<reference evidence="2 3" key="1">
    <citation type="submission" date="2019-09" db="EMBL/GenBank/DDBJ databases">
        <title>A chromosome-level genome assembly of the Chinese tupelo Nyssa sinensis.</title>
        <authorList>
            <person name="Yang X."/>
            <person name="Kang M."/>
            <person name="Yang Y."/>
            <person name="Xiong H."/>
            <person name="Wang M."/>
            <person name="Zhang Z."/>
            <person name="Wang Z."/>
            <person name="Wu H."/>
            <person name="Ma T."/>
            <person name="Liu J."/>
            <person name="Xi Z."/>
        </authorList>
    </citation>
    <scope>NUCLEOTIDE SEQUENCE [LARGE SCALE GENOMIC DNA]</scope>
    <source>
        <strain evidence="2">J267</strain>
        <tissue evidence="2">Leaf</tissue>
    </source>
</reference>
<keyword evidence="3" id="KW-1185">Reference proteome</keyword>
<dbReference type="PROSITE" id="PS50013">
    <property type="entry name" value="CHROMO_2"/>
    <property type="match status" value="1"/>
</dbReference>
<dbReference type="InterPro" id="IPR016197">
    <property type="entry name" value="Chromo-like_dom_sf"/>
</dbReference>
<accession>A0A5J5BBQ6</accession>
<protein>
    <recommendedName>
        <fullName evidence="1">Chromo domain-containing protein</fullName>
    </recommendedName>
</protein>
<dbReference type="SUPFAM" id="SSF54160">
    <property type="entry name" value="Chromo domain-like"/>
    <property type="match status" value="1"/>
</dbReference>
<dbReference type="Proteomes" id="UP000325577">
    <property type="component" value="Linkage Group LG14"/>
</dbReference>
<dbReference type="CDD" id="cd00024">
    <property type="entry name" value="CD_CSD"/>
    <property type="match status" value="1"/>
</dbReference>
<sequence length="366" mass="41241">MQHVGCFIRGLKEAIRVEVEAVRPMTLTVVVGLAKLFEAKTTTTSKRNIAYLEPRRAYPFPIENNRTNVPVIQKFSPTKIEERRKKGLCFHCDEKIGPRHFCKKLFILEACYPNEEDAGNDELDPDVDSIEEVSTISLHAITGTPSPQKIRVRGLSGRYRVTILIYSASTHNFLNEEVATKLGLDSNIEGMLDVQVASGERLASKANAISQPIPQWVEPIKDKIVANSELQRLVQRCKDDEALGPWKYQDVHPVFHISLLKRHLGSEVEVQSTLPKAEDVTDHVLPQAILDQKQIKGKHFLLVHWKGFSSAKATWENLEEFMVKFPSFTLEDKGVYGREDMIQTKHALTDSLGVQASCVSLLDFLA</sequence>
<feature type="domain" description="Chromo" evidence="1">
    <location>
        <begin position="284"/>
        <end position="316"/>
    </location>
</feature>
<dbReference type="Gene3D" id="2.40.50.40">
    <property type="match status" value="1"/>
</dbReference>
<dbReference type="EMBL" id="CM018037">
    <property type="protein sequence ID" value="KAA8540139.1"/>
    <property type="molecule type" value="Genomic_DNA"/>
</dbReference>
<name>A0A5J5BBQ6_9ASTE</name>
<proteinExistence type="predicted"/>
<dbReference type="OrthoDB" id="1933597at2759"/>